<evidence type="ECO:0000256" key="1">
    <source>
        <dbReference type="SAM" id="Coils"/>
    </source>
</evidence>
<accession>Q8QN63</accession>
<reference evidence="3 4" key="2">
    <citation type="journal article" date="1998" name="Adv. Virus Res.">
        <title>Viruses in marine brown algae.</title>
        <authorList>
            <person name="Muller D.G."/>
            <person name="Kapp M."/>
            <person name="Knippers R."/>
        </authorList>
    </citation>
    <scope>NUCLEOTIDE SEQUENCE [LARGE SCALE GENOMIC DNA]</scope>
    <source>
        <strain evidence="4">Isolate New Zealand/Kaikoura/1988</strain>
    </source>
</reference>
<organismHost>
    <name type="scientific">Ectocarpus siliculosus</name>
    <name type="common">Brown alga</name>
    <name type="synonym">Conferva siliculosa</name>
    <dbReference type="NCBI Taxonomy" id="2880"/>
</organismHost>
<evidence type="ECO:0000313" key="3">
    <source>
        <dbReference type="EMBL" id="AAK14640.1"/>
    </source>
</evidence>
<keyword evidence="1" id="KW-0175">Coiled coil</keyword>
<proteinExistence type="predicted"/>
<dbReference type="Proteomes" id="UP000000864">
    <property type="component" value="Segment"/>
</dbReference>
<feature type="compositionally biased region" description="Polar residues" evidence="2">
    <location>
        <begin position="15"/>
        <end position="24"/>
    </location>
</feature>
<reference evidence="3 4" key="4">
    <citation type="journal article" date="2000" name="Virology">
        <title>The brown algal virus EsV-1 particle contains a putative hybrid histidine kinase.</title>
        <authorList>
            <person name="Delaroque N."/>
            <person name="Wolf S."/>
            <person name="Muller D.G."/>
            <person name="Knippers R."/>
        </authorList>
    </citation>
    <scope>NUCLEOTIDE SEQUENCE [LARGE SCALE GENOMIC DNA]</scope>
    <source>
        <strain evidence="4">Isolate New Zealand/Kaikoura/1988</strain>
    </source>
</reference>
<gene>
    <name evidence="3" type="primary">ORF 227</name>
</gene>
<protein>
    <submittedName>
        <fullName evidence="3">EsV-1-227</fullName>
    </submittedName>
</protein>
<evidence type="ECO:0000313" key="4">
    <source>
        <dbReference type="Proteomes" id="UP000000864"/>
    </source>
</evidence>
<feature type="coiled-coil region" evidence="1">
    <location>
        <begin position="84"/>
        <end position="144"/>
    </location>
</feature>
<reference evidence="3 4" key="3">
    <citation type="journal article" date="2000" name="Virology">
        <title>Characterization and immunolocalization of major structural proteins in the brown algal virus EsV-1.</title>
        <authorList>
            <person name="Delaroque N."/>
            <person name="Wolf S."/>
            <person name="Muller D.G."/>
            <person name="Knippers R."/>
        </authorList>
    </citation>
    <scope>NUCLEOTIDE SEQUENCE [LARGE SCALE GENOMIC DNA]</scope>
    <source>
        <strain evidence="4">Isolate New Zealand/Kaikoura/1988</strain>
    </source>
</reference>
<keyword evidence="4" id="KW-1185">Reference proteome</keyword>
<sequence>MAWQNVSRMALPNKFTGSGNTTPVAEQREGIPQNQESGDDGFAMELLESLCSQLNGHQRVVDQLDSLHHFWDKQQKWNQSAQKNKCLREKILQLQMKHKKQDEERRIQKLIMQHECEVREQICRKEQSMEMQAVQKEMTDHRQEWQIAKDDLEAHQAAVHTHLSGRIVTKNDEEQRQRDKNKSVLKMIMHELTRRRQQKEQVCLL</sequence>
<reference evidence="3 4" key="1">
    <citation type="journal article" date="1995" name="Virology">
        <title>Coat protein of the Ectocarpus siliculosus virus.</title>
        <authorList>
            <person name="Klein M."/>
            <person name="Lanka S.T."/>
            <person name="Knippers R."/>
            <person name="Muller D.G."/>
        </authorList>
    </citation>
    <scope>NUCLEOTIDE SEQUENCE [LARGE SCALE GENOMIC DNA]</scope>
    <source>
        <strain evidence="4">Isolate New Zealand/Kaikoura/1988</strain>
    </source>
</reference>
<name>Q8QN63_ESV1K</name>
<dbReference type="EMBL" id="AF204951">
    <property type="protein sequence ID" value="AAK14640.1"/>
    <property type="molecule type" value="Genomic_DNA"/>
</dbReference>
<evidence type="ECO:0000256" key="2">
    <source>
        <dbReference type="SAM" id="MobiDB-lite"/>
    </source>
</evidence>
<feature type="region of interest" description="Disordered" evidence="2">
    <location>
        <begin position="1"/>
        <end position="25"/>
    </location>
</feature>
<organism evidence="3 4">
    <name type="scientific">Ectocarpus siliculosus virus 1 (isolate New Zealand/Kaikoura/1988)</name>
    <name type="common">EsV-1</name>
    <dbReference type="NCBI Taxonomy" id="654926"/>
    <lineage>
        <taxon>Viruses</taxon>
        <taxon>Varidnaviria</taxon>
        <taxon>Bamfordvirae</taxon>
        <taxon>Nucleocytoviricota</taxon>
        <taxon>Megaviricetes</taxon>
        <taxon>Algavirales</taxon>
        <taxon>Phycodnaviridae</taxon>
        <taxon>Phaeovirus</taxon>
        <taxon>Phaeovirus unasiliculosus</taxon>
        <taxon>Ectocarpus siliculosus virus 1</taxon>
    </lineage>
</organism>
<dbReference type="KEGG" id="vg:920651"/>